<dbReference type="GO" id="GO:0003700">
    <property type="term" value="F:DNA-binding transcription factor activity"/>
    <property type="evidence" value="ECO:0007669"/>
    <property type="project" value="InterPro"/>
</dbReference>
<dbReference type="CDD" id="cd08423">
    <property type="entry name" value="PBP2_LTTR_like_6"/>
    <property type="match status" value="1"/>
</dbReference>
<name>A0A1X6X629_9MICO</name>
<dbReference type="AlphaFoldDB" id="A0A1X6X629"/>
<evidence type="ECO:0000313" key="6">
    <source>
        <dbReference type="EMBL" id="SLM94641.1"/>
    </source>
</evidence>
<dbReference type="PANTHER" id="PTHR30346">
    <property type="entry name" value="TRANSCRIPTIONAL DUAL REGULATOR HCAR-RELATED"/>
    <property type="match status" value="1"/>
</dbReference>
<organism evidence="6 7">
    <name type="scientific">Brachybacterium nesterenkovii</name>
    <dbReference type="NCBI Taxonomy" id="47847"/>
    <lineage>
        <taxon>Bacteria</taxon>
        <taxon>Bacillati</taxon>
        <taxon>Actinomycetota</taxon>
        <taxon>Actinomycetes</taxon>
        <taxon>Micrococcales</taxon>
        <taxon>Dermabacteraceae</taxon>
        <taxon>Brachybacterium</taxon>
    </lineage>
</organism>
<dbReference type="RefSeq" id="WP_087104922.1">
    <property type="nucleotide sequence ID" value="NZ_FWFG01000100.1"/>
</dbReference>
<accession>A0A1X6X629</accession>
<dbReference type="InterPro" id="IPR005119">
    <property type="entry name" value="LysR_subst-bd"/>
</dbReference>
<dbReference type="InterPro" id="IPR000847">
    <property type="entry name" value="LysR_HTH_N"/>
</dbReference>
<proteinExistence type="inferred from homology"/>
<dbReference type="Pfam" id="PF03466">
    <property type="entry name" value="LysR_substrate"/>
    <property type="match status" value="1"/>
</dbReference>
<gene>
    <name evidence="6" type="ORF">FM110_11615</name>
</gene>
<dbReference type="EMBL" id="FWFG01000100">
    <property type="protein sequence ID" value="SLM94641.1"/>
    <property type="molecule type" value="Genomic_DNA"/>
</dbReference>
<evidence type="ECO:0000259" key="5">
    <source>
        <dbReference type="PROSITE" id="PS50931"/>
    </source>
</evidence>
<dbReference type="Proteomes" id="UP000195981">
    <property type="component" value="Unassembled WGS sequence"/>
</dbReference>
<dbReference type="Gene3D" id="1.10.10.10">
    <property type="entry name" value="Winged helix-like DNA-binding domain superfamily/Winged helix DNA-binding domain"/>
    <property type="match status" value="1"/>
</dbReference>
<dbReference type="SUPFAM" id="SSF53850">
    <property type="entry name" value="Periplasmic binding protein-like II"/>
    <property type="match status" value="1"/>
</dbReference>
<evidence type="ECO:0000256" key="2">
    <source>
        <dbReference type="ARBA" id="ARBA00023015"/>
    </source>
</evidence>
<dbReference type="PROSITE" id="PS50931">
    <property type="entry name" value="HTH_LYSR"/>
    <property type="match status" value="1"/>
</dbReference>
<dbReference type="FunFam" id="1.10.10.10:FF:000001">
    <property type="entry name" value="LysR family transcriptional regulator"/>
    <property type="match status" value="1"/>
</dbReference>
<keyword evidence="4" id="KW-0804">Transcription</keyword>
<dbReference type="PANTHER" id="PTHR30346:SF29">
    <property type="entry name" value="LYSR SUBSTRATE-BINDING"/>
    <property type="match status" value="1"/>
</dbReference>
<dbReference type="SUPFAM" id="SSF46785">
    <property type="entry name" value="Winged helix' DNA-binding domain"/>
    <property type="match status" value="1"/>
</dbReference>
<reference evidence="6 7" key="1">
    <citation type="submission" date="2017-02" db="EMBL/GenBank/DDBJ databases">
        <authorList>
            <person name="Peterson S.W."/>
        </authorList>
    </citation>
    <scope>NUCLEOTIDE SEQUENCE [LARGE SCALE GENOMIC DNA]</scope>
    <source>
        <strain evidence="6 7">CIP104813</strain>
    </source>
</reference>
<keyword evidence="2" id="KW-0805">Transcription regulation</keyword>
<dbReference type="GO" id="GO:0032993">
    <property type="term" value="C:protein-DNA complex"/>
    <property type="evidence" value="ECO:0007669"/>
    <property type="project" value="TreeGrafter"/>
</dbReference>
<dbReference type="Pfam" id="PF00126">
    <property type="entry name" value="HTH_1"/>
    <property type="match status" value="1"/>
</dbReference>
<dbReference type="GO" id="GO:0003677">
    <property type="term" value="F:DNA binding"/>
    <property type="evidence" value="ECO:0007669"/>
    <property type="project" value="UniProtKB-KW"/>
</dbReference>
<dbReference type="InterPro" id="IPR036390">
    <property type="entry name" value="WH_DNA-bd_sf"/>
</dbReference>
<evidence type="ECO:0000256" key="4">
    <source>
        <dbReference type="ARBA" id="ARBA00023163"/>
    </source>
</evidence>
<evidence type="ECO:0000256" key="3">
    <source>
        <dbReference type="ARBA" id="ARBA00023125"/>
    </source>
</evidence>
<sequence length="304" mass="32627">MDPRRLLIFRTVVRNGSIGAGARELGWTQPAVSQHLAALEKEIGTQLLLRSSSGVTPTEAGRRLASHAEAVAAQLQAAEEELADITALRRGRVRFATFPSAAAVLLPPALARMRETAPGVDVSFEELEPPDAIPALMDNQVDLALVFRYGCTDVDAEGTLEWTPLLEDRVLAILPAEHERAHDPELALADLRGEDWIAGCERCRANLMANARSAGFTPHVRYSTDDATVVHRLIEHGAGVALMPEITLEAAPSDRVVVRTLPELTNRTIGLINRKGAMAIPAVAALRDALAAETGARSIEAALI</sequence>
<dbReference type="Gene3D" id="3.40.190.10">
    <property type="entry name" value="Periplasmic binding protein-like II"/>
    <property type="match status" value="2"/>
</dbReference>
<comment type="similarity">
    <text evidence="1">Belongs to the LysR transcriptional regulatory family.</text>
</comment>
<dbReference type="InterPro" id="IPR036388">
    <property type="entry name" value="WH-like_DNA-bd_sf"/>
</dbReference>
<dbReference type="PRINTS" id="PR00039">
    <property type="entry name" value="HTHLYSR"/>
</dbReference>
<evidence type="ECO:0000256" key="1">
    <source>
        <dbReference type="ARBA" id="ARBA00009437"/>
    </source>
</evidence>
<keyword evidence="7" id="KW-1185">Reference proteome</keyword>
<evidence type="ECO:0000313" key="7">
    <source>
        <dbReference type="Proteomes" id="UP000195981"/>
    </source>
</evidence>
<protein>
    <submittedName>
        <fullName evidence="6">Putative LysR-family transcriptional regulator</fullName>
    </submittedName>
</protein>
<feature type="domain" description="HTH lysR-type" evidence="5">
    <location>
        <begin position="1"/>
        <end position="58"/>
    </location>
</feature>
<dbReference type="OrthoDB" id="3673085at2"/>
<keyword evidence="3" id="KW-0238">DNA-binding</keyword>